<dbReference type="CDD" id="cd05471">
    <property type="entry name" value="pepsin_like"/>
    <property type="match status" value="1"/>
</dbReference>
<evidence type="ECO:0000313" key="3">
    <source>
        <dbReference type="EMBL" id="KZO95676.1"/>
    </source>
</evidence>
<reference evidence="3 4" key="1">
    <citation type="journal article" date="2016" name="Mol. Biol. Evol.">
        <title>Comparative Genomics of Early-Diverging Mushroom-Forming Fungi Provides Insights into the Origins of Lignocellulose Decay Capabilities.</title>
        <authorList>
            <person name="Nagy L.G."/>
            <person name="Riley R."/>
            <person name="Tritt A."/>
            <person name="Adam C."/>
            <person name="Daum C."/>
            <person name="Floudas D."/>
            <person name="Sun H."/>
            <person name="Yadav J.S."/>
            <person name="Pangilinan J."/>
            <person name="Larsson K.H."/>
            <person name="Matsuura K."/>
            <person name="Barry K."/>
            <person name="Labutti K."/>
            <person name="Kuo R."/>
            <person name="Ohm R.A."/>
            <person name="Bhattacharya S.S."/>
            <person name="Shirouzu T."/>
            <person name="Yoshinaga Y."/>
            <person name="Martin F.M."/>
            <person name="Grigoriev I.V."/>
            <person name="Hibbett D.S."/>
        </authorList>
    </citation>
    <scope>NUCLEOTIDE SEQUENCE [LARGE SCALE GENOMIC DNA]</scope>
    <source>
        <strain evidence="3 4">TUFC12733</strain>
    </source>
</reference>
<dbReference type="InterPro" id="IPR033121">
    <property type="entry name" value="PEPTIDASE_A1"/>
</dbReference>
<dbReference type="EMBL" id="KV417288">
    <property type="protein sequence ID" value="KZO95676.1"/>
    <property type="molecule type" value="Genomic_DNA"/>
</dbReference>
<evidence type="ECO:0000259" key="2">
    <source>
        <dbReference type="PROSITE" id="PS51767"/>
    </source>
</evidence>
<accession>A0A167LGT7</accession>
<gene>
    <name evidence="3" type="ORF">CALVIDRAFT_564710</name>
</gene>
<dbReference type="PANTHER" id="PTHR47966">
    <property type="entry name" value="BETA-SITE APP-CLEAVING ENZYME, ISOFORM A-RELATED"/>
    <property type="match status" value="1"/>
</dbReference>
<dbReference type="SUPFAM" id="SSF50630">
    <property type="entry name" value="Acid proteases"/>
    <property type="match status" value="1"/>
</dbReference>
<evidence type="ECO:0000313" key="4">
    <source>
        <dbReference type="Proteomes" id="UP000076738"/>
    </source>
</evidence>
<name>A0A167LGT7_CALVF</name>
<sequence>MPILKLLYRWNLASAAAFGLILCGVAQAFSIYSTDSHITYTPTSSWSLLVEPGSSGCGSEFLLGARDGGGVTFTFPYTSTSWSWWGYQRSDGGVAQVCVDGANCYDFSYYNASTNGSESPRLLATIVGMSNAVHTISFTNIKDPAVNAYGQLTVDRFVLDSTNAAPTFPSNTAIYTVPLSLAYHAPLILGGHSPAVEVLLDFGASDAWVISNLCNSANCQGHNAYVPSSNFHNLSIKDTEAYGDGGPGSTFVTWRVEDSLTFGSITIPQTTFGAAVQIPSGQNVDGNFGMAKSGYAHCSGGQYNNFVENMYQQGIIKNPVVAFYQLDGTENVPAGVTSQASIGGLDANKFTGDVDWIPMDPQGMWVNPQSTRWVQLSSTSAWGDVTAHFTHPAIIFDTGDPGLLGVPHGDWLTLMSLLGAIGPDSNTNYRIPCESAMAFNFQGTQNRAYAFYLADMTTNTGGFCSPLANDSGNDTNWITGVPFLHEYYVAFHYSANLIGFATRNLALSAAGSSPYIS</sequence>
<dbReference type="GO" id="GO:0006508">
    <property type="term" value="P:proteolysis"/>
    <property type="evidence" value="ECO:0007669"/>
    <property type="project" value="UniProtKB-KW"/>
</dbReference>
<keyword evidence="3" id="KW-0378">Hydrolase</keyword>
<dbReference type="OrthoDB" id="3197764at2759"/>
<proteinExistence type="inferred from homology"/>
<dbReference type="InterPro" id="IPR021109">
    <property type="entry name" value="Peptidase_aspartic_dom_sf"/>
</dbReference>
<dbReference type="InterPro" id="IPR001461">
    <property type="entry name" value="Aspartic_peptidase_A1"/>
</dbReference>
<dbReference type="InterPro" id="IPR034164">
    <property type="entry name" value="Pepsin-like_dom"/>
</dbReference>
<organism evidence="3 4">
    <name type="scientific">Calocera viscosa (strain TUFC12733)</name>
    <dbReference type="NCBI Taxonomy" id="1330018"/>
    <lineage>
        <taxon>Eukaryota</taxon>
        <taxon>Fungi</taxon>
        <taxon>Dikarya</taxon>
        <taxon>Basidiomycota</taxon>
        <taxon>Agaricomycotina</taxon>
        <taxon>Dacrymycetes</taxon>
        <taxon>Dacrymycetales</taxon>
        <taxon>Dacrymycetaceae</taxon>
        <taxon>Calocera</taxon>
    </lineage>
</organism>
<dbReference type="Gene3D" id="2.60.120.260">
    <property type="entry name" value="Galactose-binding domain-like"/>
    <property type="match status" value="1"/>
</dbReference>
<dbReference type="Pfam" id="PF00026">
    <property type="entry name" value="Asp"/>
    <property type="match status" value="1"/>
</dbReference>
<dbReference type="AlphaFoldDB" id="A0A167LGT7"/>
<dbReference type="PANTHER" id="PTHR47966:SF74">
    <property type="entry name" value="AGR407CP"/>
    <property type="match status" value="1"/>
</dbReference>
<dbReference type="PRINTS" id="PR00792">
    <property type="entry name" value="PEPSIN"/>
</dbReference>
<dbReference type="Gene3D" id="2.40.70.10">
    <property type="entry name" value="Acid Proteases"/>
    <property type="match status" value="2"/>
</dbReference>
<feature type="domain" description="Peptidase A1" evidence="2">
    <location>
        <begin position="183"/>
        <end position="501"/>
    </location>
</feature>
<dbReference type="Proteomes" id="UP000076738">
    <property type="component" value="Unassembled WGS sequence"/>
</dbReference>
<dbReference type="PROSITE" id="PS51767">
    <property type="entry name" value="PEPTIDASE_A1"/>
    <property type="match status" value="1"/>
</dbReference>
<comment type="similarity">
    <text evidence="1">Belongs to the peptidase A1 family.</text>
</comment>
<keyword evidence="3" id="KW-0645">Protease</keyword>
<evidence type="ECO:0000256" key="1">
    <source>
        <dbReference type="ARBA" id="ARBA00007447"/>
    </source>
</evidence>
<protein>
    <submittedName>
        <fullName evidence="3">Acid protease</fullName>
    </submittedName>
</protein>
<dbReference type="GO" id="GO:0004190">
    <property type="term" value="F:aspartic-type endopeptidase activity"/>
    <property type="evidence" value="ECO:0007669"/>
    <property type="project" value="InterPro"/>
</dbReference>
<keyword evidence="4" id="KW-1185">Reference proteome</keyword>